<dbReference type="Pfam" id="PF02416">
    <property type="entry name" value="TatA_B_E"/>
    <property type="match status" value="1"/>
</dbReference>
<feature type="region of interest" description="Disordered" evidence="10">
    <location>
        <begin position="45"/>
        <end position="76"/>
    </location>
</feature>
<evidence type="ECO:0000256" key="7">
    <source>
        <dbReference type="ARBA" id="ARBA00023010"/>
    </source>
</evidence>
<sequence>MGFTNIGVPGLIIILVVTLIIFGPKKLPEIGAAFGQTLSEFKKSASNLMSDHDEGSDKKKTETVEAPEEEKKDLPS</sequence>
<dbReference type="GO" id="GO:0033281">
    <property type="term" value="C:TAT protein transport complex"/>
    <property type="evidence" value="ECO:0007669"/>
    <property type="project" value="UniProtKB-UniRule"/>
</dbReference>
<evidence type="ECO:0000256" key="8">
    <source>
        <dbReference type="ARBA" id="ARBA00023136"/>
    </source>
</evidence>
<dbReference type="Proteomes" id="UP000198694">
    <property type="component" value="Unassembled WGS sequence"/>
</dbReference>
<evidence type="ECO:0000256" key="5">
    <source>
        <dbReference type="ARBA" id="ARBA00022927"/>
    </source>
</evidence>
<gene>
    <name evidence="9" type="primary">tatA</name>
    <name evidence="11" type="ORF">SAMN05216243_0352</name>
</gene>
<evidence type="ECO:0000256" key="4">
    <source>
        <dbReference type="ARBA" id="ARBA00022692"/>
    </source>
</evidence>
<keyword evidence="2 9" id="KW-0813">Transport</keyword>
<dbReference type="GO" id="GO:0043953">
    <property type="term" value="P:protein transport by the Tat complex"/>
    <property type="evidence" value="ECO:0007669"/>
    <property type="project" value="UniProtKB-UniRule"/>
</dbReference>
<feature type="transmembrane region" description="Helical" evidence="9">
    <location>
        <begin position="6"/>
        <end position="23"/>
    </location>
</feature>
<evidence type="ECO:0000256" key="2">
    <source>
        <dbReference type="ARBA" id="ARBA00022448"/>
    </source>
</evidence>
<evidence type="ECO:0000256" key="9">
    <source>
        <dbReference type="HAMAP-Rule" id="MF_00236"/>
    </source>
</evidence>
<evidence type="ECO:0000256" key="3">
    <source>
        <dbReference type="ARBA" id="ARBA00022475"/>
    </source>
</evidence>
<dbReference type="PANTHER" id="PTHR42982">
    <property type="entry name" value="SEC-INDEPENDENT PROTEIN TRANSLOCASE PROTEIN TATA"/>
    <property type="match status" value="1"/>
</dbReference>
<evidence type="ECO:0000313" key="12">
    <source>
        <dbReference type="Proteomes" id="UP000198694"/>
    </source>
</evidence>
<dbReference type="STRING" id="407036.SAMN05216243_0352"/>
<evidence type="ECO:0000256" key="10">
    <source>
        <dbReference type="SAM" id="MobiDB-lite"/>
    </source>
</evidence>
<dbReference type="EMBL" id="FNFL01000001">
    <property type="protein sequence ID" value="SDJ69446.1"/>
    <property type="molecule type" value="Genomic_DNA"/>
</dbReference>
<comment type="subunit">
    <text evidence="9">Forms a complex with TatC.</text>
</comment>
<keyword evidence="6 9" id="KW-1133">Transmembrane helix</keyword>
<evidence type="ECO:0000256" key="6">
    <source>
        <dbReference type="ARBA" id="ARBA00022989"/>
    </source>
</evidence>
<organism evidence="11 12">
    <name type="scientific">Sediminibacillus albus</name>
    <dbReference type="NCBI Taxonomy" id="407036"/>
    <lineage>
        <taxon>Bacteria</taxon>
        <taxon>Bacillati</taxon>
        <taxon>Bacillota</taxon>
        <taxon>Bacilli</taxon>
        <taxon>Bacillales</taxon>
        <taxon>Bacillaceae</taxon>
        <taxon>Sediminibacillus</taxon>
    </lineage>
</organism>
<dbReference type="HAMAP" id="MF_00236">
    <property type="entry name" value="TatA_E"/>
    <property type="match status" value="1"/>
</dbReference>
<name>A0A1G8VTZ1_9BACI</name>
<comment type="subcellular location">
    <subcellularLocation>
        <location evidence="1 9">Cell membrane</location>
        <topology evidence="1 9">Single-pass membrane protein</topology>
    </subcellularLocation>
</comment>
<dbReference type="PANTHER" id="PTHR42982:SF1">
    <property type="entry name" value="SEC-INDEPENDENT PROTEIN TRANSLOCASE PROTEIN TATA"/>
    <property type="match status" value="1"/>
</dbReference>
<dbReference type="OrthoDB" id="9800908at2"/>
<comment type="similarity">
    <text evidence="9">Belongs to the TatA/E family.</text>
</comment>
<keyword evidence="8 9" id="KW-0472">Membrane</keyword>
<comment type="function">
    <text evidence="9">Part of the twin-arginine translocation (Tat) system that transports large folded proteins containing a characteristic twin-arginine motif in their signal peptide across membranes. TatA could form the protein-conducting channel of the Tat system.</text>
</comment>
<dbReference type="NCBIfam" id="NF011430">
    <property type="entry name" value="PRK14861.1"/>
    <property type="match status" value="1"/>
</dbReference>
<keyword evidence="7 9" id="KW-0811">Translocation</keyword>
<feature type="compositionally biased region" description="Basic and acidic residues" evidence="10">
    <location>
        <begin position="50"/>
        <end position="76"/>
    </location>
</feature>
<dbReference type="AlphaFoldDB" id="A0A1G8VTZ1"/>
<dbReference type="NCBIfam" id="TIGR01411">
    <property type="entry name" value="tatAE"/>
    <property type="match status" value="1"/>
</dbReference>
<keyword evidence="4 9" id="KW-0812">Transmembrane</keyword>
<accession>A0A1G8VTZ1</accession>
<proteinExistence type="inferred from homology"/>
<dbReference type="RefSeq" id="WP_093210474.1">
    <property type="nucleotide sequence ID" value="NZ_FNFL01000001.1"/>
</dbReference>
<dbReference type="GO" id="GO:0008320">
    <property type="term" value="F:protein transmembrane transporter activity"/>
    <property type="evidence" value="ECO:0007669"/>
    <property type="project" value="UniProtKB-UniRule"/>
</dbReference>
<keyword evidence="3 9" id="KW-1003">Cell membrane</keyword>
<dbReference type="Gene3D" id="1.20.5.3310">
    <property type="match status" value="1"/>
</dbReference>
<evidence type="ECO:0000313" key="11">
    <source>
        <dbReference type="EMBL" id="SDJ69446.1"/>
    </source>
</evidence>
<evidence type="ECO:0000256" key="1">
    <source>
        <dbReference type="ARBA" id="ARBA00004162"/>
    </source>
</evidence>
<reference evidence="11 12" key="1">
    <citation type="submission" date="2016-10" db="EMBL/GenBank/DDBJ databases">
        <authorList>
            <person name="de Groot N.N."/>
        </authorList>
    </citation>
    <scope>NUCLEOTIDE SEQUENCE [LARGE SCALE GENOMIC DNA]</scope>
    <source>
        <strain evidence="11 12">CGMCC 1.6502</strain>
    </source>
</reference>
<dbReference type="InterPro" id="IPR006312">
    <property type="entry name" value="TatA/E"/>
</dbReference>
<keyword evidence="12" id="KW-1185">Reference proteome</keyword>
<keyword evidence="5 9" id="KW-0653">Protein transport</keyword>
<protein>
    <recommendedName>
        <fullName evidence="9">Sec-independent protein translocase protein TatA</fullName>
    </recommendedName>
</protein>
<dbReference type="InterPro" id="IPR003369">
    <property type="entry name" value="TatA/B/E"/>
</dbReference>